<dbReference type="InterPro" id="IPR029070">
    <property type="entry name" value="Chitinase_insertion_sf"/>
</dbReference>
<dbReference type="InterPro" id="IPR018392">
    <property type="entry name" value="LysM"/>
</dbReference>
<dbReference type="KEGG" id="anr:Ana3638_12705"/>
<evidence type="ECO:0000256" key="1">
    <source>
        <dbReference type="ARBA" id="ARBA00023295"/>
    </source>
</evidence>
<dbReference type="RefSeq" id="WP_161838353.1">
    <property type="nucleotide sequence ID" value="NZ_CP048000.1"/>
</dbReference>
<dbReference type="GO" id="GO:0016798">
    <property type="term" value="F:hydrolase activity, acting on glycosyl bonds"/>
    <property type="evidence" value="ECO:0007669"/>
    <property type="project" value="UniProtKB-KW"/>
</dbReference>
<dbReference type="GO" id="GO:0070492">
    <property type="term" value="F:oligosaccharide binding"/>
    <property type="evidence" value="ECO:0007669"/>
    <property type="project" value="TreeGrafter"/>
</dbReference>
<dbReference type="GO" id="GO:0008061">
    <property type="term" value="F:chitin binding"/>
    <property type="evidence" value="ECO:0007669"/>
    <property type="project" value="InterPro"/>
</dbReference>
<dbReference type="GO" id="GO:0012505">
    <property type="term" value="C:endomembrane system"/>
    <property type="evidence" value="ECO:0007669"/>
    <property type="project" value="TreeGrafter"/>
</dbReference>
<sequence length="431" mass="48694">MIIHVVNSGETIYSIAAYYNVSVMRLVEDNGLINPERLVVGQSIVIAYPEQIYITQEGDTLDSITRAFGVTIMQLLRNNPFLSDREVIYQGETIVISYETQGNVSINAYAYPFIDVNILRKTLPFLTYLTIFNYRTIGAGEIEGVDETEIIQIAKDYGVAPLMSLSTLTYQGTSDSGVVYNILYNNENLEKHINAILTILREKEYYGLNMSLVYLNQENMPAYENYITRLSSRLKAEGFMLFITITPRIVVTPNEITYERMDYTVLGQLADSFQILSYGWGTFAGPPSATTPAFLSNLLLENAVTMVPPEKIYTGISIIGYDWQTPYVIGVSRANALNTDAAIELALLNGATIRFEENSMAPYFEYYSSAEGIQIRHIVWFSDARSVDALIRFIPEFGIQGAGIWNIMSYFAQMWLVINSQYNINKVFPEF</sequence>
<reference evidence="4 5" key="1">
    <citation type="submission" date="2020-01" db="EMBL/GenBank/DDBJ databases">
        <title>Genome analysis of Anaerocolumna sp. CBA3638.</title>
        <authorList>
            <person name="Kim J."/>
            <person name="Roh S.W."/>
        </authorList>
    </citation>
    <scope>NUCLEOTIDE SEQUENCE [LARGE SCALE GENOMIC DNA]</scope>
    <source>
        <strain evidence="4 5">CBA3638</strain>
    </source>
</reference>
<evidence type="ECO:0000313" key="5">
    <source>
        <dbReference type="Proteomes" id="UP000464314"/>
    </source>
</evidence>
<dbReference type="PANTHER" id="PTHR46066:SF2">
    <property type="entry name" value="CHITINASE DOMAIN-CONTAINING PROTEIN 1"/>
    <property type="match status" value="1"/>
</dbReference>
<accession>A0A6P1TQ48</accession>
<feature type="domain" description="LysM" evidence="2">
    <location>
        <begin position="51"/>
        <end position="96"/>
    </location>
</feature>
<evidence type="ECO:0000259" key="3">
    <source>
        <dbReference type="PROSITE" id="PS51910"/>
    </source>
</evidence>
<feature type="domain" description="LysM" evidence="2">
    <location>
        <begin position="2"/>
        <end position="46"/>
    </location>
</feature>
<feature type="domain" description="GH18" evidence="3">
    <location>
        <begin position="93"/>
        <end position="421"/>
    </location>
</feature>
<protein>
    <submittedName>
        <fullName evidence="4">LysM peptidoglycan-binding domain-containing protein</fullName>
    </submittedName>
</protein>
<dbReference type="SUPFAM" id="SSF54106">
    <property type="entry name" value="LysM domain"/>
    <property type="match status" value="2"/>
</dbReference>
<organism evidence="4 5">
    <name type="scientific">Anaerocolumna sedimenticola</name>
    <dbReference type="NCBI Taxonomy" id="2696063"/>
    <lineage>
        <taxon>Bacteria</taxon>
        <taxon>Bacillati</taxon>
        <taxon>Bacillota</taxon>
        <taxon>Clostridia</taxon>
        <taxon>Lachnospirales</taxon>
        <taxon>Lachnospiraceae</taxon>
        <taxon>Anaerocolumna</taxon>
    </lineage>
</organism>
<dbReference type="SUPFAM" id="SSF51445">
    <property type="entry name" value="(Trans)glycosidases"/>
    <property type="match status" value="1"/>
</dbReference>
<dbReference type="PANTHER" id="PTHR46066">
    <property type="entry name" value="CHITINASE DOMAIN-CONTAINING PROTEIN 1 FAMILY MEMBER"/>
    <property type="match status" value="1"/>
</dbReference>
<name>A0A6P1TQ48_9FIRM</name>
<dbReference type="CDD" id="cd00118">
    <property type="entry name" value="LysM"/>
    <property type="match status" value="1"/>
</dbReference>
<dbReference type="Gene3D" id="3.10.350.10">
    <property type="entry name" value="LysM domain"/>
    <property type="match status" value="2"/>
</dbReference>
<dbReference type="AlphaFoldDB" id="A0A6P1TQ48"/>
<dbReference type="PROSITE" id="PS51910">
    <property type="entry name" value="GH18_2"/>
    <property type="match status" value="1"/>
</dbReference>
<keyword evidence="1" id="KW-0326">Glycosidase</keyword>
<dbReference type="SMART" id="SM00636">
    <property type="entry name" value="Glyco_18"/>
    <property type="match status" value="1"/>
</dbReference>
<evidence type="ECO:0000259" key="2">
    <source>
        <dbReference type="PROSITE" id="PS51782"/>
    </source>
</evidence>
<dbReference type="InterPro" id="IPR011583">
    <property type="entry name" value="Chitinase_II/V-like_cat"/>
</dbReference>
<dbReference type="SMART" id="SM00257">
    <property type="entry name" value="LysM"/>
    <property type="match status" value="2"/>
</dbReference>
<dbReference type="InterPro" id="IPR036779">
    <property type="entry name" value="LysM_dom_sf"/>
</dbReference>
<proteinExistence type="predicted"/>
<dbReference type="GO" id="GO:0005975">
    <property type="term" value="P:carbohydrate metabolic process"/>
    <property type="evidence" value="ECO:0007669"/>
    <property type="project" value="InterPro"/>
</dbReference>
<dbReference type="Gene3D" id="3.20.20.80">
    <property type="entry name" value="Glycosidases"/>
    <property type="match status" value="1"/>
</dbReference>
<gene>
    <name evidence="4" type="ORF">Ana3638_12705</name>
</gene>
<dbReference type="Pfam" id="PF00704">
    <property type="entry name" value="Glyco_hydro_18"/>
    <property type="match status" value="1"/>
</dbReference>
<keyword evidence="1" id="KW-0378">Hydrolase</keyword>
<dbReference type="EMBL" id="CP048000">
    <property type="protein sequence ID" value="QHQ61528.1"/>
    <property type="molecule type" value="Genomic_DNA"/>
</dbReference>
<dbReference type="InterPro" id="IPR001223">
    <property type="entry name" value="Glyco_hydro18_cat"/>
</dbReference>
<dbReference type="InterPro" id="IPR017853">
    <property type="entry name" value="GH"/>
</dbReference>
<evidence type="ECO:0000313" key="4">
    <source>
        <dbReference type="EMBL" id="QHQ61528.1"/>
    </source>
</evidence>
<dbReference type="Pfam" id="PF01476">
    <property type="entry name" value="LysM"/>
    <property type="match status" value="2"/>
</dbReference>
<dbReference type="Proteomes" id="UP000464314">
    <property type="component" value="Chromosome"/>
</dbReference>
<dbReference type="Gene3D" id="3.10.50.10">
    <property type="match status" value="1"/>
</dbReference>
<keyword evidence="5" id="KW-1185">Reference proteome</keyword>
<dbReference type="PROSITE" id="PS51782">
    <property type="entry name" value="LYSM"/>
    <property type="match status" value="2"/>
</dbReference>